<dbReference type="STRING" id="1754192.A0A1Y1W5T9"/>
<organism evidence="10 11">
    <name type="scientific">Anaeromyces robustus</name>
    <dbReference type="NCBI Taxonomy" id="1754192"/>
    <lineage>
        <taxon>Eukaryota</taxon>
        <taxon>Fungi</taxon>
        <taxon>Fungi incertae sedis</taxon>
        <taxon>Chytridiomycota</taxon>
        <taxon>Chytridiomycota incertae sedis</taxon>
        <taxon>Neocallimastigomycetes</taxon>
        <taxon>Neocallimastigales</taxon>
        <taxon>Neocallimastigaceae</taxon>
        <taxon>Anaeromyces</taxon>
    </lineage>
</organism>
<keyword evidence="3 8" id="KW-0812">Transmembrane</keyword>
<feature type="transmembrane region" description="Helical" evidence="8">
    <location>
        <begin position="164"/>
        <end position="191"/>
    </location>
</feature>
<dbReference type="InterPro" id="IPR017871">
    <property type="entry name" value="ABC_transporter-like_CS"/>
</dbReference>
<dbReference type="AlphaFoldDB" id="A0A1Y1W5T9"/>
<dbReference type="EMBL" id="MCFG01000420">
    <property type="protein sequence ID" value="ORX68901.1"/>
    <property type="molecule type" value="Genomic_DNA"/>
</dbReference>
<proteinExistence type="predicted"/>
<evidence type="ECO:0000256" key="2">
    <source>
        <dbReference type="ARBA" id="ARBA00022448"/>
    </source>
</evidence>
<keyword evidence="10" id="KW-0378">Hydrolase</keyword>
<dbReference type="PROSITE" id="PS00211">
    <property type="entry name" value="ABC_TRANSPORTER_1"/>
    <property type="match status" value="1"/>
</dbReference>
<evidence type="ECO:0000313" key="11">
    <source>
        <dbReference type="Proteomes" id="UP000193944"/>
    </source>
</evidence>
<evidence type="ECO:0000256" key="6">
    <source>
        <dbReference type="ARBA" id="ARBA00022989"/>
    </source>
</evidence>
<feature type="transmembrane region" description="Helical" evidence="8">
    <location>
        <begin position="340"/>
        <end position="361"/>
    </location>
</feature>
<dbReference type="SMART" id="SM00382">
    <property type="entry name" value="AAA"/>
    <property type="match status" value="1"/>
</dbReference>
<dbReference type="InterPro" id="IPR013525">
    <property type="entry name" value="ABC2_TM"/>
</dbReference>
<evidence type="ECO:0000256" key="3">
    <source>
        <dbReference type="ARBA" id="ARBA00022692"/>
    </source>
</evidence>
<dbReference type="SUPFAM" id="SSF52540">
    <property type="entry name" value="P-loop containing nucleoside triphosphate hydrolases"/>
    <property type="match status" value="1"/>
</dbReference>
<dbReference type="CDD" id="cd03263">
    <property type="entry name" value="ABC_subfamily_A"/>
    <property type="match status" value="1"/>
</dbReference>
<dbReference type="InterPro" id="IPR026082">
    <property type="entry name" value="ABCA"/>
</dbReference>
<evidence type="ECO:0000256" key="4">
    <source>
        <dbReference type="ARBA" id="ARBA00022741"/>
    </source>
</evidence>
<dbReference type="Pfam" id="PF00005">
    <property type="entry name" value="ABC_tran"/>
    <property type="match status" value="1"/>
</dbReference>
<dbReference type="GO" id="GO:0005319">
    <property type="term" value="F:lipid transporter activity"/>
    <property type="evidence" value="ECO:0007669"/>
    <property type="project" value="TreeGrafter"/>
</dbReference>
<dbReference type="GO" id="GO:0016020">
    <property type="term" value="C:membrane"/>
    <property type="evidence" value="ECO:0007669"/>
    <property type="project" value="UniProtKB-SubCell"/>
</dbReference>
<comment type="subcellular location">
    <subcellularLocation>
        <location evidence="1">Membrane</location>
        <topology evidence="1">Multi-pass membrane protein</topology>
    </subcellularLocation>
</comment>
<gene>
    <name evidence="10" type="ORF">BCR32DRAFT_211439</name>
</gene>
<accession>A0A1Y1W5T9</accession>
<dbReference type="GO" id="GO:0016887">
    <property type="term" value="F:ATP hydrolysis activity"/>
    <property type="evidence" value="ECO:0007669"/>
    <property type="project" value="InterPro"/>
</dbReference>
<dbReference type="GO" id="GO:0140359">
    <property type="term" value="F:ABC-type transporter activity"/>
    <property type="evidence" value="ECO:0007669"/>
    <property type="project" value="InterPro"/>
</dbReference>
<keyword evidence="4" id="KW-0547">Nucleotide-binding</keyword>
<dbReference type="InterPro" id="IPR003439">
    <property type="entry name" value="ABC_transporter-like_ATP-bd"/>
</dbReference>
<reference evidence="10 11" key="2">
    <citation type="submission" date="2016-08" db="EMBL/GenBank/DDBJ databases">
        <title>Pervasive Adenine N6-methylation of Active Genes in Fungi.</title>
        <authorList>
            <consortium name="DOE Joint Genome Institute"/>
            <person name="Mondo S.J."/>
            <person name="Dannebaum R.O."/>
            <person name="Kuo R.C."/>
            <person name="Labutti K."/>
            <person name="Haridas S."/>
            <person name="Kuo A."/>
            <person name="Salamov A."/>
            <person name="Ahrendt S.R."/>
            <person name="Lipzen A."/>
            <person name="Sullivan W."/>
            <person name="Andreopoulos W.B."/>
            <person name="Clum A."/>
            <person name="Lindquist E."/>
            <person name="Daum C."/>
            <person name="Ramamoorthy G.K."/>
            <person name="Gryganskyi A."/>
            <person name="Culley D."/>
            <person name="Magnuson J.K."/>
            <person name="James T.Y."/>
            <person name="O'Malley M.A."/>
            <person name="Stajich J.E."/>
            <person name="Spatafora J.W."/>
            <person name="Visel A."/>
            <person name="Grigoriev I.V."/>
        </authorList>
    </citation>
    <scope>NUCLEOTIDE SEQUENCE [LARGE SCALE GENOMIC DNA]</scope>
    <source>
        <strain evidence="10 11">S4</strain>
    </source>
</reference>
<dbReference type="Pfam" id="PF12698">
    <property type="entry name" value="ABC2_membrane_3"/>
    <property type="match status" value="1"/>
</dbReference>
<evidence type="ECO:0000256" key="1">
    <source>
        <dbReference type="ARBA" id="ARBA00004141"/>
    </source>
</evidence>
<keyword evidence="11" id="KW-1185">Reference proteome</keyword>
<dbReference type="OrthoDB" id="8061355at2759"/>
<keyword evidence="7 8" id="KW-0472">Membrane</keyword>
<dbReference type="InterPro" id="IPR027417">
    <property type="entry name" value="P-loop_NTPase"/>
</dbReference>
<feature type="transmembrane region" description="Helical" evidence="8">
    <location>
        <begin position="126"/>
        <end position="144"/>
    </location>
</feature>
<sequence>MKDDKLKYEIKERHNIIHVPNGDFIYNYVTEHQNSTRFGLVFDIKKDQGTTNYRYQVLYNSTANFNGTDSYSTHIVSIARGIDEAIVKFANGDPNIKAEFDLDLKDFPKLGFEGYQDYIASANGPSVFFVVSMVIFINMLSNIVSEKETKVRYSMEMMGLKRSVYWTSWAIVYFIFFFINAFSTVIFGKLFGYTFFTKTDFMVLLLLFFLFGLAMGSMAIFITTLVNKVKLSVLIGISILIIGFMFNSIFGNDILCYLFWSDSISQNWRKAFSYLIPFFNFSKAFVDIKNKASSTYNVATTMISEGEGYTWEDLSSKPETAYSNFEDTNLDYMEPTSYTFYYLLFNIFLYFILALYFDNIIPNIYGNRKPFYYFLLPSYWKNKNIYINERSWVKNILNKYPSKINIKNLDDDVQEHYKYTCEKSNKDPVKIVNLRKIYGAGKSRKIAVRNTCLSMGKGKVLALLGQNGAGKSTTMNIISGLSPPTGGDILVYNKSVRKYPEAVQSELGICPQEDILFKDLTAIEHLRLYSGLKGAEDSVELEELLINRLKSVQLYTVRNARSKTYSGGMKRRLSMIIATIGDPRVILLDEPTTGMDPVNRRYVWRFVEEFKKDRCILLTTHSMEEADALGDDICIMSRGFVKAIGNSIHLKNKFGNGYRISVLVDSENMENLKAVASQMVPGIHLADDSAGALIYDLSYQQANYIPKFVKYLDENPDHYVNSWGMSQTTLEEVFLNVIHEDSKRKFKDKKEELKKEE</sequence>
<dbReference type="FunFam" id="3.40.50.300:FF:000665">
    <property type="entry name" value="ABC transporter A family member 2"/>
    <property type="match status" value="1"/>
</dbReference>
<evidence type="ECO:0000256" key="7">
    <source>
        <dbReference type="ARBA" id="ARBA00023136"/>
    </source>
</evidence>
<evidence type="ECO:0000259" key="9">
    <source>
        <dbReference type="PROSITE" id="PS50893"/>
    </source>
</evidence>
<keyword evidence="6 8" id="KW-1133">Transmembrane helix</keyword>
<dbReference type="PANTHER" id="PTHR19229">
    <property type="entry name" value="ATP-BINDING CASSETTE TRANSPORTER SUBFAMILY A ABCA"/>
    <property type="match status" value="1"/>
</dbReference>
<evidence type="ECO:0000256" key="5">
    <source>
        <dbReference type="ARBA" id="ARBA00022840"/>
    </source>
</evidence>
<dbReference type="InterPro" id="IPR003593">
    <property type="entry name" value="AAA+_ATPase"/>
</dbReference>
<evidence type="ECO:0000256" key="8">
    <source>
        <dbReference type="SAM" id="Phobius"/>
    </source>
</evidence>
<dbReference type="Gene3D" id="3.40.50.300">
    <property type="entry name" value="P-loop containing nucleotide triphosphate hydrolases"/>
    <property type="match status" value="1"/>
</dbReference>
<protein>
    <submittedName>
        <fullName evidence="10">p-loop containing nucleoside triphosphate hydrolase protein</fullName>
    </submittedName>
</protein>
<keyword evidence="5" id="KW-0067">ATP-binding</keyword>
<feature type="transmembrane region" description="Helical" evidence="8">
    <location>
        <begin position="233"/>
        <end position="260"/>
    </location>
</feature>
<reference evidence="10 11" key="1">
    <citation type="submission" date="2016-08" db="EMBL/GenBank/DDBJ databases">
        <title>A Parts List for Fungal Cellulosomes Revealed by Comparative Genomics.</title>
        <authorList>
            <consortium name="DOE Joint Genome Institute"/>
            <person name="Haitjema C.H."/>
            <person name="Gilmore S.P."/>
            <person name="Henske J.K."/>
            <person name="Solomon K.V."/>
            <person name="De Groot R."/>
            <person name="Kuo A."/>
            <person name="Mondo S.J."/>
            <person name="Salamov A.A."/>
            <person name="Labutti K."/>
            <person name="Zhao Z."/>
            <person name="Chiniquy J."/>
            <person name="Barry K."/>
            <person name="Brewer H.M."/>
            <person name="Purvine S.O."/>
            <person name="Wright A.T."/>
            <person name="Boxma B."/>
            <person name="Van Alen T."/>
            <person name="Hackstein J.H."/>
            <person name="Baker S.E."/>
            <person name="Grigoriev I.V."/>
            <person name="O'Malley M.A."/>
        </authorList>
    </citation>
    <scope>NUCLEOTIDE SEQUENCE [LARGE SCALE GENOMIC DNA]</scope>
    <source>
        <strain evidence="10 11">S4</strain>
    </source>
</reference>
<dbReference type="PANTHER" id="PTHR19229:SF205">
    <property type="entry name" value="ABC TRANSPORTER A FAMILY MEMBER 1-RELATED"/>
    <property type="match status" value="1"/>
</dbReference>
<dbReference type="Proteomes" id="UP000193944">
    <property type="component" value="Unassembled WGS sequence"/>
</dbReference>
<comment type="caution">
    <text evidence="10">The sequence shown here is derived from an EMBL/GenBank/DDBJ whole genome shotgun (WGS) entry which is preliminary data.</text>
</comment>
<dbReference type="PROSITE" id="PS50893">
    <property type="entry name" value="ABC_TRANSPORTER_2"/>
    <property type="match status" value="1"/>
</dbReference>
<keyword evidence="2" id="KW-0813">Transport</keyword>
<dbReference type="GO" id="GO:0005524">
    <property type="term" value="F:ATP binding"/>
    <property type="evidence" value="ECO:0007669"/>
    <property type="project" value="UniProtKB-KW"/>
</dbReference>
<name>A0A1Y1W5T9_9FUNG</name>
<feature type="transmembrane region" description="Helical" evidence="8">
    <location>
        <begin position="203"/>
        <end position="226"/>
    </location>
</feature>
<evidence type="ECO:0000313" key="10">
    <source>
        <dbReference type="EMBL" id="ORX68901.1"/>
    </source>
</evidence>
<feature type="domain" description="ABC transporter" evidence="9">
    <location>
        <begin position="429"/>
        <end position="663"/>
    </location>
</feature>